<dbReference type="GO" id="GO:0005829">
    <property type="term" value="C:cytosol"/>
    <property type="evidence" value="ECO:0007669"/>
    <property type="project" value="TreeGrafter"/>
</dbReference>
<evidence type="ECO:0000256" key="9">
    <source>
        <dbReference type="ARBA" id="ARBA00023306"/>
    </source>
</evidence>
<accession>A0A1Y2C916</accession>
<evidence type="ECO:0000256" key="8">
    <source>
        <dbReference type="ARBA" id="ARBA00023212"/>
    </source>
</evidence>
<keyword evidence="5" id="KW-0493">Microtubule</keyword>
<evidence type="ECO:0000256" key="5">
    <source>
        <dbReference type="ARBA" id="ARBA00022701"/>
    </source>
</evidence>
<evidence type="ECO:0000256" key="4">
    <source>
        <dbReference type="ARBA" id="ARBA00022618"/>
    </source>
</evidence>
<keyword evidence="8" id="KW-0206">Cytoskeleton</keyword>
<dbReference type="EMBL" id="MCGO01000025">
    <property type="protein sequence ID" value="ORY43407.1"/>
    <property type="molecule type" value="Genomic_DNA"/>
</dbReference>
<dbReference type="PANTHER" id="PTHR31570">
    <property type="entry name" value="HAUS AUGMIN-LIKE COMPLEX SUBUNIT 1"/>
    <property type="match status" value="1"/>
</dbReference>
<proteinExistence type="inferred from homology"/>
<keyword evidence="9" id="KW-0131">Cell cycle</keyword>
<dbReference type="GO" id="GO:0051301">
    <property type="term" value="P:cell division"/>
    <property type="evidence" value="ECO:0007669"/>
    <property type="project" value="UniProtKB-KW"/>
</dbReference>
<comment type="caution">
    <text evidence="11">The sequence shown here is derived from an EMBL/GenBank/DDBJ whole genome shotgun (WGS) entry which is preliminary data.</text>
</comment>
<evidence type="ECO:0000256" key="2">
    <source>
        <dbReference type="ARBA" id="ARBA00005479"/>
    </source>
</evidence>
<evidence type="ECO:0000256" key="7">
    <source>
        <dbReference type="ARBA" id="ARBA00023054"/>
    </source>
</evidence>
<dbReference type="OrthoDB" id="5372507at2759"/>
<evidence type="ECO:0000256" key="1">
    <source>
        <dbReference type="ARBA" id="ARBA00004186"/>
    </source>
</evidence>
<evidence type="ECO:0000256" key="6">
    <source>
        <dbReference type="ARBA" id="ARBA00022776"/>
    </source>
</evidence>
<keyword evidence="4" id="KW-0132">Cell division</keyword>
<dbReference type="GO" id="GO:0070652">
    <property type="term" value="C:HAUS complex"/>
    <property type="evidence" value="ECO:0007669"/>
    <property type="project" value="InterPro"/>
</dbReference>
<dbReference type="STRING" id="329046.A0A1Y2C916"/>
<dbReference type="GO" id="GO:0051225">
    <property type="term" value="P:spindle assembly"/>
    <property type="evidence" value="ECO:0007669"/>
    <property type="project" value="InterPro"/>
</dbReference>
<sequence length="157" mass="17264">MSLHSHLAAVQVAEAKAQTRLAQLRRQTQTTRAAHEEAQRLLAALQRHPTSNPVEDEKAAELRQNAAVLNAKGNEYSDRISALEKDAVVPSDGRDLDSLAALQADIDQGLSVLKLKKDTLDAVQHLPPGMELARIKLAERKIQLASLIQKRDKILQS</sequence>
<keyword evidence="6" id="KW-0498">Mitosis</keyword>
<dbReference type="AlphaFoldDB" id="A0A1Y2C916"/>
<keyword evidence="3" id="KW-0963">Cytoplasm</keyword>
<feature type="coiled-coil region" evidence="10">
    <location>
        <begin position="7"/>
        <end position="41"/>
    </location>
</feature>
<dbReference type="Proteomes" id="UP000193642">
    <property type="component" value="Unassembled WGS sequence"/>
</dbReference>
<keyword evidence="7 10" id="KW-0175">Coiled coil</keyword>
<dbReference type="GO" id="GO:0005874">
    <property type="term" value="C:microtubule"/>
    <property type="evidence" value="ECO:0007669"/>
    <property type="project" value="UniProtKB-KW"/>
</dbReference>
<dbReference type="InterPro" id="IPR026243">
    <property type="entry name" value="HAUS1"/>
</dbReference>
<dbReference type="PANTHER" id="PTHR31570:SF1">
    <property type="entry name" value="HAUS AUGMIN-LIKE COMPLEX SUBUNIT 1"/>
    <property type="match status" value="1"/>
</dbReference>
<evidence type="ECO:0000256" key="10">
    <source>
        <dbReference type="SAM" id="Coils"/>
    </source>
</evidence>
<evidence type="ECO:0000313" key="11">
    <source>
        <dbReference type="EMBL" id="ORY43407.1"/>
    </source>
</evidence>
<dbReference type="GO" id="GO:0005819">
    <property type="term" value="C:spindle"/>
    <property type="evidence" value="ECO:0007669"/>
    <property type="project" value="UniProtKB-SubCell"/>
</dbReference>
<protein>
    <submittedName>
        <fullName evidence="11">Uncharacterized protein</fullName>
    </submittedName>
</protein>
<evidence type="ECO:0000313" key="12">
    <source>
        <dbReference type="Proteomes" id="UP000193642"/>
    </source>
</evidence>
<comment type="similarity">
    <text evidence="2">Belongs to the HAUS1 family.</text>
</comment>
<comment type="subcellular location">
    <subcellularLocation>
        <location evidence="1">Cytoplasm</location>
        <location evidence="1">Cytoskeleton</location>
        <location evidence="1">Spindle</location>
    </subcellularLocation>
</comment>
<feature type="non-terminal residue" evidence="11">
    <location>
        <position position="157"/>
    </location>
</feature>
<evidence type="ECO:0000256" key="3">
    <source>
        <dbReference type="ARBA" id="ARBA00022490"/>
    </source>
</evidence>
<organism evidence="11 12">
    <name type="scientific">Rhizoclosmatium globosum</name>
    <dbReference type="NCBI Taxonomy" id="329046"/>
    <lineage>
        <taxon>Eukaryota</taxon>
        <taxon>Fungi</taxon>
        <taxon>Fungi incertae sedis</taxon>
        <taxon>Chytridiomycota</taxon>
        <taxon>Chytridiomycota incertae sedis</taxon>
        <taxon>Chytridiomycetes</taxon>
        <taxon>Chytridiales</taxon>
        <taxon>Chytriomycetaceae</taxon>
        <taxon>Rhizoclosmatium</taxon>
    </lineage>
</organism>
<keyword evidence="12" id="KW-1185">Reference proteome</keyword>
<gene>
    <name evidence="11" type="ORF">BCR33DRAFT_851136</name>
</gene>
<name>A0A1Y2C916_9FUNG</name>
<reference evidence="11 12" key="1">
    <citation type="submission" date="2016-07" db="EMBL/GenBank/DDBJ databases">
        <title>Pervasive Adenine N6-methylation of Active Genes in Fungi.</title>
        <authorList>
            <consortium name="DOE Joint Genome Institute"/>
            <person name="Mondo S.J."/>
            <person name="Dannebaum R.O."/>
            <person name="Kuo R.C."/>
            <person name="Labutti K."/>
            <person name="Haridas S."/>
            <person name="Kuo A."/>
            <person name="Salamov A."/>
            <person name="Ahrendt S.R."/>
            <person name="Lipzen A."/>
            <person name="Sullivan W."/>
            <person name="Andreopoulos W.B."/>
            <person name="Clum A."/>
            <person name="Lindquist E."/>
            <person name="Daum C."/>
            <person name="Ramamoorthy G.K."/>
            <person name="Gryganskyi A."/>
            <person name="Culley D."/>
            <person name="Magnuson J.K."/>
            <person name="James T.Y."/>
            <person name="O'Malley M.A."/>
            <person name="Stajich J.E."/>
            <person name="Spatafora J.W."/>
            <person name="Visel A."/>
            <person name="Grigoriev I.V."/>
        </authorList>
    </citation>
    <scope>NUCLEOTIDE SEQUENCE [LARGE SCALE GENOMIC DNA]</scope>
    <source>
        <strain evidence="11 12">JEL800</strain>
    </source>
</reference>